<protein>
    <submittedName>
        <fullName evidence="2">Uncharacterized protein</fullName>
    </submittedName>
</protein>
<proteinExistence type="predicted"/>
<evidence type="ECO:0000313" key="3">
    <source>
        <dbReference type="Proteomes" id="UP001589813"/>
    </source>
</evidence>
<feature type="compositionally biased region" description="Basic and acidic residues" evidence="1">
    <location>
        <begin position="185"/>
        <end position="194"/>
    </location>
</feature>
<name>A0ABV6B7R2_9GAMM</name>
<keyword evidence="3" id="KW-1185">Reference proteome</keyword>
<evidence type="ECO:0000256" key="1">
    <source>
        <dbReference type="SAM" id="MobiDB-lite"/>
    </source>
</evidence>
<dbReference type="EMBL" id="JBHLXP010000001">
    <property type="protein sequence ID" value="MFC0046910.1"/>
    <property type="molecule type" value="Genomic_DNA"/>
</dbReference>
<evidence type="ECO:0000313" key="2">
    <source>
        <dbReference type="EMBL" id="MFC0046910.1"/>
    </source>
</evidence>
<dbReference type="RefSeq" id="WP_377239607.1">
    <property type="nucleotide sequence ID" value="NZ_JBHLXP010000001.1"/>
</dbReference>
<reference evidence="2 3" key="1">
    <citation type="submission" date="2024-09" db="EMBL/GenBank/DDBJ databases">
        <authorList>
            <person name="Sun Q."/>
            <person name="Mori K."/>
        </authorList>
    </citation>
    <scope>NUCLEOTIDE SEQUENCE [LARGE SCALE GENOMIC DNA]</scope>
    <source>
        <strain evidence="2 3">KCTC 23315</strain>
    </source>
</reference>
<comment type="caution">
    <text evidence="2">The sequence shown here is derived from an EMBL/GenBank/DDBJ whole genome shotgun (WGS) entry which is preliminary data.</text>
</comment>
<accession>A0ABV6B7R2</accession>
<dbReference type="Proteomes" id="UP001589813">
    <property type="component" value="Unassembled WGS sequence"/>
</dbReference>
<gene>
    <name evidence="2" type="ORF">ACFFJP_01240</name>
</gene>
<sequence length="194" mass="22170">MTKKLNIQKINQLKTDAYENIDSYNDPDTPKALEQFSAKIKAILQADPEMLESVPEYLPVALFGRVKFSKEAKLKWAKWVQTATLPAWDEFKVTVAFNNADLPLVKTVRDYSETLLIESCAVLYLLEQQGKAPARSRNSSSEDQDDEPGYEEDYDSDDRDEADDDYNGNGRDDDEDEEGYDDAYDDIRFKGEGR</sequence>
<feature type="region of interest" description="Disordered" evidence="1">
    <location>
        <begin position="132"/>
        <end position="194"/>
    </location>
</feature>
<feature type="compositionally biased region" description="Acidic residues" evidence="1">
    <location>
        <begin position="142"/>
        <end position="184"/>
    </location>
</feature>
<organism evidence="2 3">
    <name type="scientific">Rheinheimera tilapiae</name>
    <dbReference type="NCBI Taxonomy" id="875043"/>
    <lineage>
        <taxon>Bacteria</taxon>
        <taxon>Pseudomonadati</taxon>
        <taxon>Pseudomonadota</taxon>
        <taxon>Gammaproteobacteria</taxon>
        <taxon>Chromatiales</taxon>
        <taxon>Chromatiaceae</taxon>
        <taxon>Rheinheimera</taxon>
    </lineage>
</organism>